<dbReference type="Pfam" id="PF12796">
    <property type="entry name" value="Ank_2"/>
    <property type="match status" value="1"/>
</dbReference>
<gene>
    <name evidence="4" type="ORF">QBC34DRAFT_356962</name>
</gene>
<feature type="region of interest" description="Disordered" evidence="2">
    <location>
        <begin position="1"/>
        <end position="50"/>
    </location>
</feature>
<dbReference type="Gene3D" id="3.40.50.200">
    <property type="entry name" value="Peptidase S8/S53 domain"/>
    <property type="match status" value="1"/>
</dbReference>
<protein>
    <submittedName>
        <fullName evidence="4">Intracellular serine protease</fullName>
    </submittedName>
</protein>
<comment type="similarity">
    <text evidence="1">Belongs to the peptidase S8 family.</text>
</comment>
<evidence type="ECO:0000313" key="5">
    <source>
        <dbReference type="Proteomes" id="UP001321760"/>
    </source>
</evidence>
<feature type="compositionally biased region" description="Polar residues" evidence="2">
    <location>
        <begin position="293"/>
        <end position="313"/>
    </location>
</feature>
<dbReference type="Proteomes" id="UP001321760">
    <property type="component" value="Unassembled WGS sequence"/>
</dbReference>
<keyword evidence="5" id="KW-1185">Reference proteome</keyword>
<evidence type="ECO:0000313" key="4">
    <source>
        <dbReference type="EMBL" id="KAK4446305.1"/>
    </source>
</evidence>
<proteinExistence type="inferred from homology"/>
<dbReference type="Gene3D" id="1.25.40.20">
    <property type="entry name" value="Ankyrin repeat-containing domain"/>
    <property type="match status" value="1"/>
</dbReference>
<keyword evidence="1 4" id="KW-0645">Protease</keyword>
<reference evidence="4" key="2">
    <citation type="submission" date="2023-05" db="EMBL/GenBank/DDBJ databases">
        <authorList>
            <consortium name="Lawrence Berkeley National Laboratory"/>
            <person name="Steindorff A."/>
            <person name="Hensen N."/>
            <person name="Bonometti L."/>
            <person name="Westerberg I."/>
            <person name="Brannstrom I.O."/>
            <person name="Guillou S."/>
            <person name="Cros-Aarteil S."/>
            <person name="Calhoun S."/>
            <person name="Haridas S."/>
            <person name="Kuo A."/>
            <person name="Mondo S."/>
            <person name="Pangilinan J."/>
            <person name="Riley R."/>
            <person name="Labutti K."/>
            <person name="Andreopoulos B."/>
            <person name="Lipzen A."/>
            <person name="Chen C."/>
            <person name="Yanf M."/>
            <person name="Daum C."/>
            <person name="Ng V."/>
            <person name="Clum A."/>
            <person name="Ohm R."/>
            <person name="Martin F."/>
            <person name="Silar P."/>
            <person name="Natvig D."/>
            <person name="Lalanne C."/>
            <person name="Gautier V."/>
            <person name="Ament-Velasquez S.L."/>
            <person name="Kruys A."/>
            <person name="Hutchinson M.I."/>
            <person name="Powell A.J."/>
            <person name="Barry K."/>
            <person name="Miller A.N."/>
            <person name="Grigoriev I.V."/>
            <person name="Debuchy R."/>
            <person name="Gladieux P."/>
            <person name="Thoren M.H."/>
            <person name="Johannesson H."/>
        </authorList>
    </citation>
    <scope>NUCLEOTIDE SEQUENCE</scope>
    <source>
        <strain evidence="4">PSN243</strain>
    </source>
</reference>
<feature type="region of interest" description="Disordered" evidence="2">
    <location>
        <begin position="473"/>
        <end position="492"/>
    </location>
</feature>
<feature type="region of interest" description="Disordered" evidence="2">
    <location>
        <begin position="259"/>
        <end position="394"/>
    </location>
</feature>
<dbReference type="SUPFAM" id="SSF48403">
    <property type="entry name" value="Ankyrin repeat"/>
    <property type="match status" value="1"/>
</dbReference>
<feature type="compositionally biased region" description="Polar residues" evidence="2">
    <location>
        <begin position="345"/>
        <end position="355"/>
    </location>
</feature>
<dbReference type="InterPro" id="IPR036770">
    <property type="entry name" value="Ankyrin_rpt-contain_sf"/>
</dbReference>
<feature type="active site" description="Charge relay system" evidence="1">
    <location>
        <position position="706"/>
    </location>
</feature>
<name>A0AAV9GD03_9PEZI</name>
<feature type="compositionally biased region" description="Basic and acidic residues" evidence="2">
    <location>
        <begin position="41"/>
        <end position="50"/>
    </location>
</feature>
<comment type="caution">
    <text evidence="4">The sequence shown here is derived from an EMBL/GenBank/DDBJ whole genome shotgun (WGS) entry which is preliminary data.</text>
</comment>
<sequence>MSPRREIENDQASEAEDGELENDPDQESSSEESGSEDEDDDKHQDVGESPKDLLVRILEGIRTGSKKFATYTTAERERLADLAGDPWGNRQNALHFLASLDKKEIPKKDSDFDVLVRFLIEHSSDFLAKPDRHGCTPLYYAIDSKKESMIRTMCDAHKDINSVLGIVAKDEQNCIHQAVTKRVKCLKLLIEKASGKTLSAKDKHGNTPLHLAVAYKWCREGQLEIVELLAEKSDPVVRATPNGDFNNADQSPYRYHVATHQKEKDKEAAKDAKERESVESKRRMGDEKEVSSRKTNNAKPAGPGTSTSSSAKPDTSILPPTANSGAPYAPRITIPDIDRTKFGELNQSGASTPGPVTNAYPIPTLDMASGAKPSKRAHSKEQASESSSKSKIHEPTVKEVERFLRLHYLRSRHYQDCMEILYGRNAPSGSELCFDLPGYSSMKQSEFDNLLSKLKFADILQYVGIPKVTLDLATPTGPNTSRARSGGRSSKFDGEGRSDLVYVFNQLRAKGVKTVLKVIVDDLQKPSHSEEAIEEALKGLGIEIWDWKRPDLCSEVIYNVAPKAREVHLHWSGNNAVLRGWAEERGLKRLTELRDLHLSVEQGLESAMRTQRHVDEFRARMQEIFPQVTIHQDRSSQKPRTANASALAAGGDQGKQKNKHEWMQYMTDFRHLLFDAENAYNRLADAEKRKRLQDGIDTPIRVALIDDGVDVKDVNYTILGGRTFCTRDEEENLIHPYYVSRAGHGTTMARCIQGMCPTAQFYVLRLEDHAHPTEENVREITARSAAQAIRAATRMRPEIHIISMSWTIDPPDDEAERRDLDNAIVEAANADILMFCSASDRGAKQTATYPSKAAPNKIFTIGAASAWGAADPWVGSLNSIDLTFPGDRVDLVSGFTDAASVPDMKQVSGSSVATALGAGLAALILYCVQVRYAIATDADAKAKARSDFEKLRKHENMLRAIKAIGTSEKSNHKFVEVWEVFGKMVDARGKRRQDEWIQLVADVGVTLCMKL</sequence>
<feature type="compositionally biased region" description="Basic and acidic residues" evidence="2">
    <location>
        <begin position="260"/>
        <end position="292"/>
    </location>
</feature>
<feature type="domain" description="Peptidase S8/S53" evidence="3">
    <location>
        <begin position="700"/>
        <end position="925"/>
    </location>
</feature>
<keyword evidence="1" id="KW-0720">Serine protease</keyword>
<evidence type="ECO:0000256" key="1">
    <source>
        <dbReference type="PROSITE-ProRule" id="PRU01240"/>
    </source>
</evidence>
<evidence type="ECO:0000256" key="2">
    <source>
        <dbReference type="SAM" id="MobiDB-lite"/>
    </source>
</evidence>
<dbReference type="InterPro" id="IPR036852">
    <property type="entry name" value="Peptidase_S8/S53_dom_sf"/>
</dbReference>
<accession>A0AAV9GD03</accession>
<dbReference type="PANTHER" id="PTHR24118">
    <property type="entry name" value="POTE ANKYRIN DOMAIN"/>
    <property type="match status" value="1"/>
</dbReference>
<reference evidence="4" key="1">
    <citation type="journal article" date="2023" name="Mol. Phylogenet. Evol.">
        <title>Genome-scale phylogeny and comparative genomics of the fungal order Sordariales.</title>
        <authorList>
            <person name="Hensen N."/>
            <person name="Bonometti L."/>
            <person name="Westerberg I."/>
            <person name="Brannstrom I.O."/>
            <person name="Guillou S."/>
            <person name="Cros-Aarteil S."/>
            <person name="Calhoun S."/>
            <person name="Haridas S."/>
            <person name="Kuo A."/>
            <person name="Mondo S."/>
            <person name="Pangilinan J."/>
            <person name="Riley R."/>
            <person name="LaButti K."/>
            <person name="Andreopoulos B."/>
            <person name="Lipzen A."/>
            <person name="Chen C."/>
            <person name="Yan M."/>
            <person name="Daum C."/>
            <person name="Ng V."/>
            <person name="Clum A."/>
            <person name="Steindorff A."/>
            <person name="Ohm R.A."/>
            <person name="Martin F."/>
            <person name="Silar P."/>
            <person name="Natvig D.O."/>
            <person name="Lalanne C."/>
            <person name="Gautier V."/>
            <person name="Ament-Velasquez S.L."/>
            <person name="Kruys A."/>
            <person name="Hutchinson M.I."/>
            <person name="Powell A.J."/>
            <person name="Barry K."/>
            <person name="Miller A.N."/>
            <person name="Grigoriev I.V."/>
            <person name="Debuchy R."/>
            <person name="Gladieux P."/>
            <person name="Hiltunen Thoren M."/>
            <person name="Johannesson H."/>
        </authorList>
    </citation>
    <scope>NUCLEOTIDE SEQUENCE</scope>
    <source>
        <strain evidence="4">PSN243</strain>
    </source>
</reference>
<dbReference type="InterPro" id="IPR002110">
    <property type="entry name" value="Ankyrin_rpt"/>
</dbReference>
<dbReference type="Pfam" id="PF00082">
    <property type="entry name" value="Peptidase_S8"/>
    <property type="match status" value="1"/>
</dbReference>
<dbReference type="AlphaFoldDB" id="A0AAV9GD03"/>
<feature type="active site" description="Charge relay system" evidence="1">
    <location>
        <position position="744"/>
    </location>
</feature>
<organism evidence="4 5">
    <name type="scientific">Podospora aff. communis PSN243</name>
    <dbReference type="NCBI Taxonomy" id="3040156"/>
    <lineage>
        <taxon>Eukaryota</taxon>
        <taxon>Fungi</taxon>
        <taxon>Dikarya</taxon>
        <taxon>Ascomycota</taxon>
        <taxon>Pezizomycotina</taxon>
        <taxon>Sordariomycetes</taxon>
        <taxon>Sordariomycetidae</taxon>
        <taxon>Sordariales</taxon>
        <taxon>Podosporaceae</taxon>
        <taxon>Podospora</taxon>
    </lineage>
</organism>
<evidence type="ECO:0000259" key="3">
    <source>
        <dbReference type="Pfam" id="PF00082"/>
    </source>
</evidence>
<feature type="region of interest" description="Disordered" evidence="2">
    <location>
        <begin position="630"/>
        <end position="656"/>
    </location>
</feature>
<keyword evidence="1" id="KW-0378">Hydrolase</keyword>
<dbReference type="PANTHER" id="PTHR24118:SF99">
    <property type="entry name" value="POTE ANKYRIN DOMAIN FAMILY MEMBER 3C-RELATED"/>
    <property type="match status" value="1"/>
</dbReference>
<feature type="compositionally biased region" description="Acidic residues" evidence="2">
    <location>
        <begin position="9"/>
        <end position="40"/>
    </location>
</feature>
<dbReference type="GO" id="GO:0004252">
    <property type="term" value="F:serine-type endopeptidase activity"/>
    <property type="evidence" value="ECO:0007669"/>
    <property type="project" value="UniProtKB-UniRule"/>
</dbReference>
<dbReference type="PROSITE" id="PS51892">
    <property type="entry name" value="SUBTILASE"/>
    <property type="match status" value="1"/>
</dbReference>
<feature type="active site" description="Charge relay system" evidence="1">
    <location>
        <position position="911"/>
    </location>
</feature>
<dbReference type="SUPFAM" id="SSF52743">
    <property type="entry name" value="Subtilisin-like"/>
    <property type="match status" value="1"/>
</dbReference>
<dbReference type="SMART" id="SM00248">
    <property type="entry name" value="ANK"/>
    <property type="match status" value="4"/>
</dbReference>
<dbReference type="InterPro" id="IPR000209">
    <property type="entry name" value="Peptidase_S8/S53_dom"/>
</dbReference>
<dbReference type="CDD" id="cd07491">
    <property type="entry name" value="Peptidases_S8_7"/>
    <property type="match status" value="1"/>
</dbReference>
<dbReference type="EMBL" id="MU865958">
    <property type="protein sequence ID" value="KAK4446305.1"/>
    <property type="molecule type" value="Genomic_DNA"/>
</dbReference>
<dbReference type="GO" id="GO:0006508">
    <property type="term" value="P:proteolysis"/>
    <property type="evidence" value="ECO:0007669"/>
    <property type="project" value="UniProtKB-KW"/>
</dbReference>